<proteinExistence type="predicted"/>
<dbReference type="AlphaFoldDB" id="A0A2H1VHQ0"/>
<name>A0A2H1VHQ0_SPOFR</name>
<evidence type="ECO:0000313" key="1">
    <source>
        <dbReference type="EMBL" id="SOQ40360.1"/>
    </source>
</evidence>
<gene>
    <name evidence="1" type="ORF">SFRICE_027357</name>
</gene>
<protein>
    <submittedName>
        <fullName evidence="1">SFRICE_027357</fullName>
    </submittedName>
</protein>
<reference evidence="1" key="1">
    <citation type="submission" date="2016-07" db="EMBL/GenBank/DDBJ databases">
        <authorList>
            <person name="Bretaudeau A."/>
        </authorList>
    </citation>
    <scope>NUCLEOTIDE SEQUENCE</scope>
    <source>
        <strain evidence="1">Rice</strain>
        <tissue evidence="1">Whole body</tissue>
    </source>
</reference>
<dbReference type="EMBL" id="ODYU01002622">
    <property type="protein sequence ID" value="SOQ40360.1"/>
    <property type="molecule type" value="Genomic_DNA"/>
</dbReference>
<accession>A0A2H1VHQ0</accession>
<sequence>MALATVPKYQKLTKVNKHGKYPVISSNNSVSDHVSLKTYITRGYTQHDFISYLHLHSLGNVLDTVRGYWQRIFAEIAARFLTANVTASDV</sequence>
<organism evidence="1">
    <name type="scientific">Spodoptera frugiperda</name>
    <name type="common">Fall armyworm</name>
    <dbReference type="NCBI Taxonomy" id="7108"/>
    <lineage>
        <taxon>Eukaryota</taxon>
        <taxon>Metazoa</taxon>
        <taxon>Ecdysozoa</taxon>
        <taxon>Arthropoda</taxon>
        <taxon>Hexapoda</taxon>
        <taxon>Insecta</taxon>
        <taxon>Pterygota</taxon>
        <taxon>Neoptera</taxon>
        <taxon>Endopterygota</taxon>
        <taxon>Lepidoptera</taxon>
        <taxon>Glossata</taxon>
        <taxon>Ditrysia</taxon>
        <taxon>Noctuoidea</taxon>
        <taxon>Noctuidae</taxon>
        <taxon>Amphipyrinae</taxon>
        <taxon>Spodoptera</taxon>
    </lineage>
</organism>